<dbReference type="PANTHER" id="PTHR35799">
    <property type="entry name" value="S-RIBOSYLHOMOCYSTEINE LYASE"/>
    <property type="match status" value="1"/>
</dbReference>
<dbReference type="GO" id="GO:0005506">
    <property type="term" value="F:iron ion binding"/>
    <property type="evidence" value="ECO:0007669"/>
    <property type="project" value="InterPro"/>
</dbReference>
<evidence type="ECO:0000256" key="6">
    <source>
        <dbReference type="ARBA" id="ARBA00015130"/>
    </source>
</evidence>
<keyword evidence="7" id="KW-0673">Quorum sensing</keyword>
<dbReference type="EMBL" id="DVNB01000059">
    <property type="protein sequence ID" value="HIU57304.1"/>
    <property type="molecule type" value="Genomic_DNA"/>
</dbReference>
<dbReference type="GO" id="GO:0009372">
    <property type="term" value="P:quorum sensing"/>
    <property type="evidence" value="ECO:0007669"/>
    <property type="project" value="UniProtKB-KW"/>
</dbReference>
<evidence type="ECO:0000313" key="16">
    <source>
        <dbReference type="Proteomes" id="UP000824109"/>
    </source>
</evidence>
<sequence>MEKIRSFQVDHRKLDRGMYISRIDGDVVTYDLRFKKPNTGDVLDDVTVHTIEHMLATYTRNSGIADEVVYFGPMGCRTGFYFLVRDTVSPERAKEEIVSAIKQTLEYEGPVFGASEIECGNYRELDLESAKAALREYLPAAENAVIMNYDEVNAL</sequence>
<keyword evidence="9" id="KW-0071">Autoinducer synthesis</keyword>
<dbReference type="SUPFAM" id="SSF63411">
    <property type="entry name" value="LuxS/MPP-like metallohydrolase"/>
    <property type="match status" value="1"/>
</dbReference>
<evidence type="ECO:0000256" key="8">
    <source>
        <dbReference type="ARBA" id="ARBA00022723"/>
    </source>
</evidence>
<dbReference type="InterPro" id="IPR011249">
    <property type="entry name" value="Metalloenz_LuxS/M16"/>
</dbReference>
<evidence type="ECO:0000256" key="12">
    <source>
        <dbReference type="ARBA" id="ARBA00024654"/>
    </source>
</evidence>
<dbReference type="PRINTS" id="PR01487">
    <property type="entry name" value="LUXSPROTEIN"/>
</dbReference>
<proteinExistence type="inferred from homology"/>
<reference evidence="15" key="1">
    <citation type="submission" date="2020-10" db="EMBL/GenBank/DDBJ databases">
        <authorList>
            <person name="Gilroy R."/>
        </authorList>
    </citation>
    <scope>NUCLEOTIDE SEQUENCE</scope>
    <source>
        <strain evidence="15">USAMLcec3-3695</strain>
    </source>
</reference>
<evidence type="ECO:0000256" key="10">
    <source>
        <dbReference type="ARBA" id="ARBA00023004"/>
    </source>
</evidence>
<evidence type="ECO:0000256" key="11">
    <source>
        <dbReference type="ARBA" id="ARBA00023239"/>
    </source>
</evidence>
<dbReference type="Proteomes" id="UP000824109">
    <property type="component" value="Unassembled WGS sequence"/>
</dbReference>
<comment type="function">
    <text evidence="12">Involved in the synthesis of autoinducer 2 (AI-2) which is secreted by bacteria and is used to communicate both the cell density and the metabolic potential of the environment. The regulation of gene expression in response to changes in cell density is called quorum sensing. Catalyzes the transformation of S-ribosylhomocysteine (RHC) to homocysteine (HC) and 4,5-dihydroxy-2,3-pentadione (DPD).</text>
</comment>
<evidence type="ECO:0000256" key="5">
    <source>
        <dbReference type="ARBA" id="ARBA00012240"/>
    </source>
</evidence>
<evidence type="ECO:0000313" key="15">
    <source>
        <dbReference type="EMBL" id="HIU57304.1"/>
    </source>
</evidence>
<evidence type="ECO:0000256" key="14">
    <source>
        <dbReference type="ARBA" id="ARBA00031777"/>
    </source>
</evidence>
<reference evidence="15" key="2">
    <citation type="journal article" date="2021" name="PeerJ">
        <title>Extensive microbial diversity within the chicken gut microbiome revealed by metagenomics and culture.</title>
        <authorList>
            <person name="Gilroy R."/>
            <person name="Ravi A."/>
            <person name="Getino M."/>
            <person name="Pursley I."/>
            <person name="Horton D.L."/>
            <person name="Alikhan N.F."/>
            <person name="Baker D."/>
            <person name="Gharbi K."/>
            <person name="Hall N."/>
            <person name="Watson M."/>
            <person name="Adriaenssens E.M."/>
            <person name="Foster-Nyarko E."/>
            <person name="Jarju S."/>
            <person name="Secka A."/>
            <person name="Antonio M."/>
            <person name="Oren A."/>
            <person name="Chaudhuri R.R."/>
            <person name="La Ragione R."/>
            <person name="Hildebrand F."/>
            <person name="Pallen M.J."/>
        </authorList>
    </citation>
    <scope>NUCLEOTIDE SEQUENCE</scope>
    <source>
        <strain evidence="15">USAMLcec3-3695</strain>
    </source>
</reference>
<evidence type="ECO:0000256" key="7">
    <source>
        <dbReference type="ARBA" id="ARBA00022654"/>
    </source>
</evidence>
<dbReference type="Gene3D" id="3.30.1360.80">
    <property type="entry name" value="S-ribosylhomocysteinase (LuxS)"/>
    <property type="match status" value="1"/>
</dbReference>
<comment type="subunit">
    <text evidence="4">Homodimer.</text>
</comment>
<evidence type="ECO:0000256" key="3">
    <source>
        <dbReference type="ARBA" id="ARBA00007311"/>
    </source>
</evidence>
<protein>
    <recommendedName>
        <fullName evidence="6">S-ribosylhomocysteine lyase</fullName>
        <ecNumber evidence="5">4.4.1.21</ecNumber>
    </recommendedName>
    <alternativeName>
        <fullName evidence="13">AI-2 synthesis protein</fullName>
    </alternativeName>
    <alternativeName>
        <fullName evidence="14">Autoinducer-2 production protein LuxS</fullName>
    </alternativeName>
</protein>
<organism evidence="15 16">
    <name type="scientific">Candidatus Ornithomonoglobus merdipullorum</name>
    <dbReference type="NCBI Taxonomy" id="2840895"/>
    <lineage>
        <taxon>Bacteria</taxon>
        <taxon>Bacillati</taxon>
        <taxon>Bacillota</taxon>
        <taxon>Clostridia</taxon>
        <taxon>Candidatus Ornithomonoglobus</taxon>
    </lineage>
</organism>
<comment type="catalytic activity">
    <reaction evidence="1">
        <text>S-(5-deoxy-D-ribos-5-yl)-L-homocysteine = (S)-4,5-dihydroxypentane-2,3-dione + L-homocysteine</text>
        <dbReference type="Rhea" id="RHEA:17753"/>
        <dbReference type="ChEBI" id="CHEBI:29484"/>
        <dbReference type="ChEBI" id="CHEBI:58195"/>
        <dbReference type="ChEBI" id="CHEBI:58199"/>
        <dbReference type="EC" id="4.4.1.21"/>
    </reaction>
</comment>
<dbReference type="PANTHER" id="PTHR35799:SF1">
    <property type="entry name" value="S-RIBOSYLHOMOCYSTEINE LYASE"/>
    <property type="match status" value="1"/>
</dbReference>
<comment type="caution">
    <text evidence="15">The sequence shown here is derived from an EMBL/GenBank/DDBJ whole genome shotgun (WGS) entry which is preliminary data.</text>
</comment>
<dbReference type="AlphaFoldDB" id="A0A9D1SED6"/>
<comment type="similarity">
    <text evidence="3">Belongs to the LuxS family.</text>
</comment>
<keyword evidence="10" id="KW-0408">Iron</keyword>
<dbReference type="EC" id="4.4.1.21" evidence="5"/>
<accession>A0A9D1SED6</accession>
<keyword evidence="11 15" id="KW-0456">Lyase</keyword>
<dbReference type="GO" id="GO:0043768">
    <property type="term" value="F:S-ribosylhomocysteine lyase activity"/>
    <property type="evidence" value="ECO:0007669"/>
    <property type="project" value="UniProtKB-EC"/>
</dbReference>
<name>A0A9D1SED6_9FIRM</name>
<evidence type="ECO:0000256" key="2">
    <source>
        <dbReference type="ARBA" id="ARBA00001962"/>
    </source>
</evidence>
<dbReference type="InterPro" id="IPR003815">
    <property type="entry name" value="S-ribosylhomocysteinase"/>
</dbReference>
<evidence type="ECO:0000256" key="4">
    <source>
        <dbReference type="ARBA" id="ARBA00011738"/>
    </source>
</evidence>
<dbReference type="Pfam" id="PF02664">
    <property type="entry name" value="LuxS"/>
    <property type="match status" value="1"/>
</dbReference>
<gene>
    <name evidence="15" type="ORF">IAA61_05775</name>
</gene>
<evidence type="ECO:0000256" key="13">
    <source>
        <dbReference type="ARBA" id="ARBA00030600"/>
    </source>
</evidence>
<comment type="cofactor">
    <cofactor evidence="2">
        <name>Fe cation</name>
        <dbReference type="ChEBI" id="CHEBI:24875"/>
    </cofactor>
</comment>
<evidence type="ECO:0000256" key="1">
    <source>
        <dbReference type="ARBA" id="ARBA00000297"/>
    </source>
</evidence>
<dbReference type="InterPro" id="IPR037005">
    <property type="entry name" value="LuxS_sf"/>
</dbReference>
<keyword evidence="8" id="KW-0479">Metal-binding</keyword>
<evidence type="ECO:0000256" key="9">
    <source>
        <dbReference type="ARBA" id="ARBA00022929"/>
    </source>
</evidence>